<accession>D4BFW3</accession>
<dbReference type="AlphaFoldDB" id="D4BFW3"/>
<gene>
    <name evidence="1" type="ORF">CIT292_09132</name>
</gene>
<dbReference type="EMBL" id="ABWL02000016">
    <property type="protein sequence ID" value="EFE07249.1"/>
    <property type="molecule type" value="Genomic_DNA"/>
</dbReference>
<organism evidence="1 2">
    <name type="scientific">Citrobacter youngae ATCC 29220</name>
    <dbReference type="NCBI Taxonomy" id="500640"/>
    <lineage>
        <taxon>Bacteria</taxon>
        <taxon>Pseudomonadati</taxon>
        <taxon>Pseudomonadota</taxon>
        <taxon>Gammaproteobacteria</taxon>
        <taxon>Enterobacterales</taxon>
        <taxon>Enterobacteriaceae</taxon>
        <taxon>Citrobacter</taxon>
        <taxon>Citrobacter freundii complex</taxon>
    </lineage>
</organism>
<sequence length="54" mass="6589">MLFHHYSFNTILKNKEEMAANTIYCSHEFQLISGSIFRSYLMRKRDLFHSRFDI</sequence>
<evidence type="ECO:0000313" key="1">
    <source>
        <dbReference type="EMBL" id="EFE07249.1"/>
    </source>
</evidence>
<protein>
    <submittedName>
        <fullName evidence="1">Uncharacterized protein</fullName>
    </submittedName>
</protein>
<name>D4BFW3_9ENTR</name>
<proteinExistence type="predicted"/>
<dbReference type="Proteomes" id="UP000003880">
    <property type="component" value="Unassembled WGS sequence"/>
</dbReference>
<evidence type="ECO:0000313" key="2">
    <source>
        <dbReference type="Proteomes" id="UP000003880"/>
    </source>
</evidence>
<dbReference type="HOGENOM" id="CLU_3041808_0_0_6"/>
<reference evidence="1 2" key="1">
    <citation type="submission" date="2010-02" db="EMBL/GenBank/DDBJ databases">
        <authorList>
            <person name="Weinstock G."/>
            <person name="Sodergren E."/>
            <person name="Clifton S."/>
            <person name="Fulton L."/>
            <person name="Fulton B."/>
            <person name="Courtney L."/>
            <person name="Fronick C."/>
            <person name="Harrison M."/>
            <person name="Strong C."/>
            <person name="Farmer C."/>
            <person name="Delahaunty K."/>
            <person name="Markovic C."/>
            <person name="Hall O."/>
            <person name="Minx P."/>
            <person name="Tomlinson C."/>
            <person name="Mitreva M."/>
            <person name="Nelson J."/>
            <person name="Hou S."/>
            <person name="Wollam A."/>
            <person name="Pepin K.H."/>
            <person name="Johnson M."/>
            <person name="Bhonagiri V."/>
            <person name="Zhang X."/>
            <person name="Suruliraj S."/>
            <person name="Warren W."/>
            <person name="Chinwalla A."/>
            <person name="Mardis E.R."/>
            <person name="Wilson R.K."/>
        </authorList>
    </citation>
    <scope>NUCLEOTIDE SEQUENCE [LARGE SCALE GENOMIC DNA]</scope>
    <source>
        <strain evidence="1 2">ATCC 29220</strain>
    </source>
</reference>
<comment type="caution">
    <text evidence="1">The sequence shown here is derived from an EMBL/GenBank/DDBJ whole genome shotgun (WGS) entry which is preliminary data.</text>
</comment>